<comment type="subcellular location">
    <subcellularLocation>
        <location evidence="1">Membrane</location>
        <topology evidence="1">Multi-pass membrane protein</topology>
    </subcellularLocation>
</comment>
<keyword evidence="4 13" id="KW-0894">Sodium channel</keyword>
<keyword evidence="8 13" id="KW-0406">Ion transport</keyword>
<name>A0AAN5D3U9_9BILA</name>
<keyword evidence="5 13" id="KW-0812">Transmembrane</keyword>
<dbReference type="GO" id="GO:0005886">
    <property type="term" value="C:plasma membrane"/>
    <property type="evidence" value="ECO:0007669"/>
    <property type="project" value="TreeGrafter"/>
</dbReference>
<evidence type="ECO:0000256" key="11">
    <source>
        <dbReference type="ARBA" id="ARBA00023201"/>
    </source>
</evidence>
<dbReference type="GO" id="GO:0015280">
    <property type="term" value="F:ligand-gated sodium channel activity"/>
    <property type="evidence" value="ECO:0007669"/>
    <property type="project" value="TreeGrafter"/>
</dbReference>
<feature type="non-terminal residue" evidence="15">
    <location>
        <position position="615"/>
    </location>
</feature>
<keyword evidence="6 14" id="KW-1133">Transmembrane helix</keyword>
<evidence type="ECO:0000313" key="16">
    <source>
        <dbReference type="Proteomes" id="UP001328107"/>
    </source>
</evidence>
<evidence type="ECO:0000256" key="4">
    <source>
        <dbReference type="ARBA" id="ARBA00022461"/>
    </source>
</evidence>
<keyword evidence="11 13" id="KW-0739">Sodium transport</keyword>
<evidence type="ECO:0000313" key="15">
    <source>
        <dbReference type="EMBL" id="GMR55580.1"/>
    </source>
</evidence>
<keyword evidence="7" id="KW-0915">Sodium</keyword>
<dbReference type="PANTHER" id="PTHR11690">
    <property type="entry name" value="AMILORIDE-SENSITIVE SODIUM CHANNEL-RELATED"/>
    <property type="match status" value="1"/>
</dbReference>
<comment type="caution">
    <text evidence="15">The sequence shown here is derived from an EMBL/GenBank/DDBJ whole genome shotgun (WGS) entry which is preliminary data.</text>
</comment>
<gene>
    <name evidence="15" type="ORF">PMAYCL1PPCAC_25775</name>
</gene>
<dbReference type="Gene3D" id="2.60.470.10">
    <property type="entry name" value="Acid-sensing ion channels like domains"/>
    <property type="match status" value="1"/>
</dbReference>
<feature type="non-terminal residue" evidence="15">
    <location>
        <position position="1"/>
    </location>
</feature>
<accession>A0AAN5D3U9</accession>
<organism evidence="15 16">
    <name type="scientific">Pristionchus mayeri</name>
    <dbReference type="NCBI Taxonomy" id="1317129"/>
    <lineage>
        <taxon>Eukaryota</taxon>
        <taxon>Metazoa</taxon>
        <taxon>Ecdysozoa</taxon>
        <taxon>Nematoda</taxon>
        <taxon>Chromadorea</taxon>
        <taxon>Rhabditida</taxon>
        <taxon>Rhabditina</taxon>
        <taxon>Diplogasteromorpha</taxon>
        <taxon>Diplogasteroidea</taxon>
        <taxon>Neodiplogasteridae</taxon>
        <taxon>Pristionchus</taxon>
    </lineage>
</organism>
<evidence type="ECO:0000256" key="9">
    <source>
        <dbReference type="ARBA" id="ARBA00023136"/>
    </source>
</evidence>
<protein>
    <recommendedName>
        <fullName evidence="17">Ion channel</fullName>
    </recommendedName>
</protein>
<evidence type="ECO:0000256" key="12">
    <source>
        <dbReference type="ARBA" id="ARBA00023303"/>
    </source>
</evidence>
<keyword evidence="9 14" id="KW-0472">Membrane</keyword>
<comment type="similarity">
    <text evidence="2 13">Belongs to the amiloride-sensitive sodium channel (TC 1.A.6) family.</text>
</comment>
<keyword evidence="12 13" id="KW-0407">Ion channel</keyword>
<proteinExistence type="inferred from homology"/>
<evidence type="ECO:0008006" key="17">
    <source>
        <dbReference type="Google" id="ProtNLM"/>
    </source>
</evidence>
<evidence type="ECO:0000256" key="3">
    <source>
        <dbReference type="ARBA" id="ARBA00022448"/>
    </source>
</evidence>
<evidence type="ECO:0000256" key="13">
    <source>
        <dbReference type="RuleBase" id="RU000679"/>
    </source>
</evidence>
<evidence type="ECO:0000256" key="5">
    <source>
        <dbReference type="ARBA" id="ARBA00022692"/>
    </source>
</evidence>
<evidence type="ECO:0000256" key="7">
    <source>
        <dbReference type="ARBA" id="ARBA00023053"/>
    </source>
</evidence>
<keyword evidence="16" id="KW-1185">Reference proteome</keyword>
<evidence type="ECO:0000256" key="2">
    <source>
        <dbReference type="ARBA" id="ARBA00007193"/>
    </source>
</evidence>
<dbReference type="Gene3D" id="1.10.287.770">
    <property type="entry name" value="YojJ-like"/>
    <property type="match status" value="1"/>
</dbReference>
<evidence type="ECO:0000256" key="8">
    <source>
        <dbReference type="ARBA" id="ARBA00023065"/>
    </source>
</evidence>
<dbReference type="EMBL" id="BTRK01000005">
    <property type="protein sequence ID" value="GMR55580.1"/>
    <property type="molecule type" value="Genomic_DNA"/>
</dbReference>
<dbReference type="PANTHER" id="PTHR11690:SF222">
    <property type="entry name" value="AMILORIDE-SENSITIVE SODIUM CHANNEL SUBUNIT GAMMA"/>
    <property type="match status" value="1"/>
</dbReference>
<evidence type="ECO:0000256" key="10">
    <source>
        <dbReference type="ARBA" id="ARBA00023180"/>
    </source>
</evidence>
<evidence type="ECO:0000256" key="14">
    <source>
        <dbReference type="SAM" id="Phobius"/>
    </source>
</evidence>
<feature type="transmembrane region" description="Helical" evidence="14">
    <location>
        <begin position="458"/>
        <end position="482"/>
    </location>
</feature>
<dbReference type="AlphaFoldDB" id="A0AAN5D3U9"/>
<dbReference type="Proteomes" id="UP001328107">
    <property type="component" value="Unassembled WGS sequence"/>
</dbReference>
<feature type="transmembrane region" description="Helical" evidence="14">
    <location>
        <begin position="46"/>
        <end position="68"/>
    </location>
</feature>
<keyword evidence="10" id="KW-0325">Glycoprotein</keyword>
<dbReference type="InterPro" id="IPR001873">
    <property type="entry name" value="ENaC"/>
</dbReference>
<dbReference type="Pfam" id="PF00858">
    <property type="entry name" value="ASC"/>
    <property type="match status" value="1"/>
</dbReference>
<reference evidence="16" key="1">
    <citation type="submission" date="2022-10" db="EMBL/GenBank/DDBJ databases">
        <title>Genome assembly of Pristionchus species.</title>
        <authorList>
            <person name="Yoshida K."/>
            <person name="Sommer R.J."/>
        </authorList>
    </citation>
    <scope>NUCLEOTIDE SEQUENCE [LARGE SCALE GENOMIC DNA]</scope>
    <source>
        <strain evidence="16">RS5460</strain>
    </source>
</reference>
<evidence type="ECO:0000256" key="1">
    <source>
        <dbReference type="ARBA" id="ARBA00004141"/>
    </source>
</evidence>
<evidence type="ECO:0000256" key="6">
    <source>
        <dbReference type="ARBA" id="ARBA00022989"/>
    </source>
</evidence>
<keyword evidence="3 13" id="KW-0813">Transport</keyword>
<sequence length="615" mass="70441">FPAERIRKVRETSGVTALEKETQHFVGITSINGLLRVYRSKGWIRIFWISVLILCTIILLWTSANIFIRYLSKPTTSQVSFIVSQKGLLFPKVTICNFNAIRKSYIQELNKTGEFSLEVLQYLLQSTSDVQLLYATTSGEILGRNEDALLRYIQNHTDFSIKKFSCKAMLKQCTFAGRHFDCCRYSKSVLTGYGRCQVLNLRDSNIEWMRKQKEEGADGGLQIVLDAHLEEQIDVFSENEAVFTNLYENGFWYYVDEPTSDTYRGAEGISVSPGDRVYSSLQAYHYTLLDKQNWGNCTSEFPVELDVQLKSKYSSKDCVSVCKARFFFEKCNCVPFVNNIEGVHRSCTPLESYQCFKKSIVKNINETTEDFAWPDCSGCPSECDRWEYSSFNAYGHGLSPGAVTWLRSKNTSITRDHIEKNYVTMSIYYRAMVYTEHSQKQDRTIVETMSDMGGVMGLFLGLNLLTVVEMVIYSWKVFWIFLSSKRRLYLTEKKEREEREEQEKRDAVNCIRRISTDLLSSKENIPQPKLSIGGRLIQAVQRQRKHSKIVPVGGRTRIKRSPISSVSGQVPPRYKSAREKFLDRFYEERLNGSGMANISGFNSVAGSRAGSRSGL</sequence>
<dbReference type="PRINTS" id="PR01078">
    <property type="entry name" value="AMINACHANNEL"/>
</dbReference>